<dbReference type="OrthoDB" id="5981550at2759"/>
<proteinExistence type="predicted"/>
<feature type="repeat" description="RCC1" evidence="2">
    <location>
        <begin position="36"/>
        <end position="88"/>
    </location>
</feature>
<dbReference type="InterPro" id="IPR051210">
    <property type="entry name" value="Ub_ligase/GEF_domain"/>
</dbReference>
<dbReference type="AlphaFoldDB" id="A0A6I9P7C5"/>
<dbReference type="GeneID" id="104957596"/>
<protein>
    <submittedName>
        <fullName evidence="4">Probable E3 ubiquitin-protein ligase HERC3</fullName>
    </submittedName>
</protein>
<dbReference type="KEGG" id="ncc:104957596"/>
<feature type="repeat" description="RCC1" evidence="2">
    <location>
        <begin position="89"/>
        <end position="114"/>
    </location>
</feature>
<accession>A0A6I9P7C5</accession>
<dbReference type="Pfam" id="PF00415">
    <property type="entry name" value="RCC1"/>
    <property type="match status" value="2"/>
</dbReference>
<dbReference type="RefSeq" id="XP_010783540.1">
    <property type="nucleotide sequence ID" value="XM_010785238.1"/>
</dbReference>
<feature type="non-terminal residue" evidence="4">
    <location>
        <position position="139"/>
    </location>
</feature>
<dbReference type="Gene3D" id="2.130.10.30">
    <property type="entry name" value="Regulator of chromosome condensation 1/beta-lactamase-inhibitor protein II"/>
    <property type="match status" value="1"/>
</dbReference>
<dbReference type="PRINTS" id="PR00633">
    <property type="entry name" value="RCCNDNSATION"/>
</dbReference>
<evidence type="ECO:0000313" key="3">
    <source>
        <dbReference type="Proteomes" id="UP000504611"/>
    </source>
</evidence>
<keyword evidence="1" id="KW-0677">Repeat</keyword>
<name>A0A6I9P7C5_9TELE</name>
<organism evidence="3 4">
    <name type="scientific">Notothenia coriiceps</name>
    <name type="common">black rockcod</name>
    <dbReference type="NCBI Taxonomy" id="8208"/>
    <lineage>
        <taxon>Eukaryota</taxon>
        <taxon>Metazoa</taxon>
        <taxon>Chordata</taxon>
        <taxon>Craniata</taxon>
        <taxon>Vertebrata</taxon>
        <taxon>Euteleostomi</taxon>
        <taxon>Actinopterygii</taxon>
        <taxon>Neopterygii</taxon>
        <taxon>Teleostei</taxon>
        <taxon>Neoteleostei</taxon>
        <taxon>Acanthomorphata</taxon>
        <taxon>Eupercaria</taxon>
        <taxon>Perciformes</taxon>
        <taxon>Notothenioidei</taxon>
        <taxon>Nototheniidae</taxon>
        <taxon>Notothenia</taxon>
    </lineage>
</organism>
<evidence type="ECO:0000313" key="4">
    <source>
        <dbReference type="RefSeq" id="XP_010783540.1"/>
    </source>
</evidence>
<dbReference type="PROSITE" id="PS50012">
    <property type="entry name" value="RCC1_3"/>
    <property type="match status" value="2"/>
</dbReference>
<reference evidence="4" key="1">
    <citation type="submission" date="2025-08" db="UniProtKB">
        <authorList>
            <consortium name="RefSeq"/>
        </authorList>
    </citation>
    <scope>IDENTIFICATION</scope>
    <source>
        <tissue evidence="4">Muscle</tissue>
    </source>
</reference>
<evidence type="ECO:0000256" key="1">
    <source>
        <dbReference type="ARBA" id="ARBA00022737"/>
    </source>
</evidence>
<dbReference type="PANTHER" id="PTHR22870:SF466">
    <property type="entry name" value="ANKYRIN REPEAT-CONTAINING PROTEIN"/>
    <property type="match status" value="1"/>
</dbReference>
<dbReference type="SUPFAM" id="SSF50985">
    <property type="entry name" value="RCC1/BLIP-II"/>
    <property type="match status" value="1"/>
</dbReference>
<dbReference type="Proteomes" id="UP000504611">
    <property type="component" value="Unplaced"/>
</dbReference>
<dbReference type="PANTHER" id="PTHR22870">
    <property type="entry name" value="REGULATOR OF CHROMOSOME CONDENSATION"/>
    <property type="match status" value="1"/>
</dbReference>
<keyword evidence="3" id="KW-1185">Reference proteome</keyword>
<gene>
    <name evidence="4" type="primary">LOC104957596</name>
</gene>
<evidence type="ECO:0000256" key="2">
    <source>
        <dbReference type="PROSITE-ProRule" id="PRU00235"/>
    </source>
</evidence>
<dbReference type="PROSITE" id="PS00626">
    <property type="entry name" value="RCC1_2"/>
    <property type="match status" value="1"/>
</dbReference>
<sequence length="139" mass="14868">MCLQLDSCSLRPMQTLCAVSQVACGSHHSVALTKDGQVYTWGQGSRGQLGLGERDPSTKYPQHLNSLSAVPLVQVAAGGGQSFALSVSGAVFSWGSNHCGQLGLGDTTDRHTPTPCSLSELEENYPHFLWKGPHCHFDK</sequence>
<dbReference type="InterPro" id="IPR000408">
    <property type="entry name" value="Reg_chr_condens"/>
</dbReference>
<dbReference type="InterPro" id="IPR009091">
    <property type="entry name" value="RCC1/BLIP-II"/>
</dbReference>